<dbReference type="Gene3D" id="1.25.40.920">
    <property type="entry name" value="TRAP transporter T-component"/>
    <property type="match status" value="1"/>
</dbReference>
<keyword evidence="3" id="KW-1185">Reference proteome</keyword>
<feature type="chain" id="PRO_5045804977" evidence="1">
    <location>
        <begin position="27"/>
        <end position="326"/>
    </location>
</feature>
<accession>A0ABU5VVP0</accession>
<keyword evidence="1" id="KW-0732">Signal</keyword>
<comment type="caution">
    <text evidence="2">The sequence shown here is derived from an EMBL/GenBank/DDBJ whole genome shotgun (WGS) entry which is preliminary data.</text>
</comment>
<dbReference type="PROSITE" id="PS51257">
    <property type="entry name" value="PROKAR_LIPOPROTEIN"/>
    <property type="match status" value="1"/>
</dbReference>
<sequence length="326" mass="37119">MNKLRLIVATVTFGTLLSSCSTFNKAAVGGSSDLIYNASNALLGESNFDIFKNGVAGNLVLIEGLLAQSPRNQNLLATLNKGYAGYAFAVNETQMNEEEWSEAKTEDGKKQALFNYTRSLNFGIRYLKEEGIEFSDIIARMNEPQGIHQILDKKLSDDKRDLEVVLFTAQSFAALVNLQKDNMGFVSQLSAAKGMFDWVCQKDPSINYGTCDIFYGAYEAGRPTMLGGNPQKGRDIFLKAISKHPHNWLIRTSYMQFYLIPQNDEDGFKEQMLALKVFNEEFSRYYIFDNESRVEGPWTREEGLRFYQTLALKRYDLMTHFQKKFF</sequence>
<proteinExistence type="predicted"/>
<dbReference type="InterPro" id="IPR038537">
    <property type="entry name" value="TatT_sf"/>
</dbReference>
<organism evidence="2 3">
    <name type="scientific">Bacteriovorax antarcticus</name>
    <dbReference type="NCBI Taxonomy" id="3088717"/>
    <lineage>
        <taxon>Bacteria</taxon>
        <taxon>Pseudomonadati</taxon>
        <taxon>Bdellovibrionota</taxon>
        <taxon>Bacteriovoracia</taxon>
        <taxon>Bacteriovoracales</taxon>
        <taxon>Bacteriovoracaceae</taxon>
        <taxon>Bacteriovorax</taxon>
    </lineage>
</organism>
<feature type="signal peptide" evidence="1">
    <location>
        <begin position="1"/>
        <end position="26"/>
    </location>
</feature>
<evidence type="ECO:0000313" key="3">
    <source>
        <dbReference type="Proteomes" id="UP001302274"/>
    </source>
</evidence>
<dbReference type="RefSeq" id="WP_323577027.1">
    <property type="nucleotide sequence ID" value="NZ_JAYGJQ010000002.1"/>
</dbReference>
<protein>
    <submittedName>
        <fullName evidence="2">TRAP transporter TatT component family protein</fullName>
    </submittedName>
</protein>
<name>A0ABU5VVP0_9BACT</name>
<dbReference type="Proteomes" id="UP001302274">
    <property type="component" value="Unassembled WGS sequence"/>
</dbReference>
<dbReference type="InterPro" id="IPR031823">
    <property type="entry name" value="TatT"/>
</dbReference>
<dbReference type="EMBL" id="JAYGJQ010000002">
    <property type="protein sequence ID" value="MEA9357133.1"/>
    <property type="molecule type" value="Genomic_DNA"/>
</dbReference>
<gene>
    <name evidence="2" type="ORF">SHI21_12990</name>
</gene>
<evidence type="ECO:0000313" key="2">
    <source>
        <dbReference type="EMBL" id="MEA9357133.1"/>
    </source>
</evidence>
<reference evidence="2 3" key="1">
    <citation type="submission" date="2023-11" db="EMBL/GenBank/DDBJ databases">
        <title>A Novel Polar Bacteriovorax (B. antarcticus) Isolated from the Biocrust in Antarctica.</title>
        <authorList>
            <person name="Mun W."/>
            <person name="Choi S.Y."/>
            <person name="Mitchell R.J."/>
        </authorList>
    </citation>
    <scope>NUCLEOTIDE SEQUENCE [LARGE SCALE GENOMIC DNA]</scope>
    <source>
        <strain evidence="2 3">PP10</strain>
    </source>
</reference>
<dbReference type="Pfam" id="PF16811">
    <property type="entry name" value="TAtT"/>
    <property type="match status" value="1"/>
</dbReference>
<evidence type="ECO:0000256" key="1">
    <source>
        <dbReference type="SAM" id="SignalP"/>
    </source>
</evidence>